<dbReference type="PANTHER" id="PTHR42877">
    <property type="entry name" value="L-ORNITHINE N(5)-MONOOXYGENASE-RELATED"/>
    <property type="match status" value="1"/>
</dbReference>
<organism evidence="7 8">
    <name type="scientific">Cudoniella acicularis</name>
    <dbReference type="NCBI Taxonomy" id="354080"/>
    <lineage>
        <taxon>Eukaryota</taxon>
        <taxon>Fungi</taxon>
        <taxon>Dikarya</taxon>
        <taxon>Ascomycota</taxon>
        <taxon>Pezizomycotina</taxon>
        <taxon>Leotiomycetes</taxon>
        <taxon>Helotiales</taxon>
        <taxon>Tricladiaceae</taxon>
        <taxon>Cudoniella</taxon>
    </lineage>
</organism>
<dbReference type="Pfam" id="PF13193">
    <property type="entry name" value="AMP-binding_C"/>
    <property type="match status" value="1"/>
</dbReference>
<keyword evidence="3" id="KW-0274">FAD</keyword>
<dbReference type="InterPro" id="IPR025110">
    <property type="entry name" value="AMP-bd_C"/>
</dbReference>
<dbReference type="Gene3D" id="3.30.300.30">
    <property type="match status" value="1"/>
</dbReference>
<dbReference type="SUPFAM" id="SSF56801">
    <property type="entry name" value="Acetyl-CoA synthetase-like"/>
    <property type="match status" value="1"/>
</dbReference>
<evidence type="ECO:0000259" key="5">
    <source>
        <dbReference type="Pfam" id="PF00501"/>
    </source>
</evidence>
<dbReference type="GO" id="GO:0004499">
    <property type="term" value="F:N,N-dimethylaniline monooxygenase activity"/>
    <property type="evidence" value="ECO:0007669"/>
    <property type="project" value="InterPro"/>
</dbReference>
<evidence type="ECO:0000256" key="1">
    <source>
        <dbReference type="ARBA" id="ARBA00010139"/>
    </source>
</evidence>
<keyword evidence="4" id="KW-0560">Oxidoreductase</keyword>
<dbReference type="InterPro" id="IPR045851">
    <property type="entry name" value="AMP-bd_C_sf"/>
</dbReference>
<dbReference type="InterPro" id="IPR000873">
    <property type="entry name" value="AMP-dep_synth/lig_dom"/>
</dbReference>
<reference evidence="7 8" key="1">
    <citation type="submission" date="2020-03" db="EMBL/GenBank/DDBJ databases">
        <title>Draft Genome Sequence of Cudoniella acicularis.</title>
        <authorList>
            <person name="Buettner E."/>
            <person name="Kellner H."/>
        </authorList>
    </citation>
    <scope>NUCLEOTIDE SEQUENCE [LARGE SCALE GENOMIC DNA]</scope>
    <source>
        <strain evidence="7 8">DSM 108380</strain>
    </source>
</reference>
<evidence type="ECO:0000313" key="8">
    <source>
        <dbReference type="Proteomes" id="UP000566819"/>
    </source>
</evidence>
<dbReference type="OrthoDB" id="74360at2759"/>
<dbReference type="Gene3D" id="3.50.50.60">
    <property type="entry name" value="FAD/NAD(P)-binding domain"/>
    <property type="match status" value="2"/>
</dbReference>
<keyword evidence="2" id="KW-0285">Flavoprotein</keyword>
<dbReference type="InterPro" id="IPR036188">
    <property type="entry name" value="FAD/NAD-bd_sf"/>
</dbReference>
<accession>A0A8H4W4Q9</accession>
<dbReference type="Pfam" id="PF00743">
    <property type="entry name" value="FMO-like"/>
    <property type="match status" value="1"/>
</dbReference>
<dbReference type="Gene3D" id="3.40.50.12780">
    <property type="entry name" value="N-terminal domain of ligase-like"/>
    <property type="match status" value="1"/>
</dbReference>
<dbReference type="InterPro" id="IPR051209">
    <property type="entry name" value="FAD-bind_Monooxygenase_sf"/>
</dbReference>
<dbReference type="PROSITE" id="PS00455">
    <property type="entry name" value="AMP_BINDING"/>
    <property type="match status" value="1"/>
</dbReference>
<dbReference type="InterPro" id="IPR042099">
    <property type="entry name" value="ANL_N_sf"/>
</dbReference>
<evidence type="ECO:0000256" key="3">
    <source>
        <dbReference type="ARBA" id="ARBA00022827"/>
    </source>
</evidence>
<dbReference type="GO" id="GO:0050660">
    <property type="term" value="F:flavin adenine dinucleotide binding"/>
    <property type="evidence" value="ECO:0007669"/>
    <property type="project" value="InterPro"/>
</dbReference>
<dbReference type="Pfam" id="PF00501">
    <property type="entry name" value="AMP-binding"/>
    <property type="match status" value="1"/>
</dbReference>
<feature type="domain" description="AMP-dependent synthetase/ligase" evidence="5">
    <location>
        <begin position="44"/>
        <end position="402"/>
    </location>
</feature>
<keyword evidence="8" id="KW-1185">Reference proteome</keyword>
<feature type="domain" description="AMP-binding enzyme C-terminal" evidence="6">
    <location>
        <begin position="453"/>
        <end position="511"/>
    </location>
</feature>
<evidence type="ECO:0000256" key="4">
    <source>
        <dbReference type="ARBA" id="ARBA00023002"/>
    </source>
</evidence>
<sequence length="1133" mass="127873">MPFKSPFPELDLPKVNILSYLFPPDQSPSTEPLWIDSKTPNLSLSPAQLLGWVKRLSYGLERSGVRKGDVVMIYTPNHIFVPVAYLGIVGAGYAFSGANPIYTLPEMVHQIKNTGAQIILAHPTMVKTAVTAASKAGLSKSRIFQFSDVENVPLDGVRDWRSLIGTTSEGERYSWPKLSPEESVNTVATINYSSGTTGLPKGVCVSHYNLIANIEQTIFIRYHQKPFTRETRPPERWIGFLPLYHAYGQLYTILMAIKLQVPVYVMKQFVYGEFLQAIQDFKITHLQIAPPILVMLNKRQETAKYDISSVTDVLCGAAPLSKELQNDVSKRFDMQINQGWGMTEVTCGAIHVPGGVYDDSGSVGQLDPNTECMLLDDDGKEVAIRKPGEMYIRGPQVCLRYWKNDVATKESISDDKWLRTGDVAVCDDRGYFWIVDRKKELIKVNALQVAPAELEAVLLEHDHIADAAVVGITLHNEEWPRAYVAVQDHAKGKITPAEIQDWMKSRVAKHKWLVEAEEKPLFVYSTSQSSLLLLFLFNKMAPSAMPDPNGVATNGVNGSGISYAETSPSEDYRILPQYHSKATKLRVASIGAGATGLCLAYKMERMLEAGSWELTLFEKNSHFGGTWYENTYPGVACDIPSHLYTFSWDPNPNWTHYFAYGPEIQKYFEGFAERHGTQKYIKLNQKVVEAIWHETDGKWTIVLENPLTGERTEDWCHVLVNGSGILNNWKWPEIEGIHDFKGPLIHSAHWDHSVDFKGKEIGVIGTGSSSVQIVPQLQKEVKHMDVFMRSPTWISPPFGGGVLGELKGGEDNPGERQYTFTEADKEKFLNDPEYLLMFRKKIESEINSLFGMYQQGSEMSNQFREVIRAEMNRRMGPGNEKLKEFIIPKWSPGCRRISPGDGYLEALVKENVQPVFSGIKKVVPEGIVTEDGALHKMDVLVCATGFQVAFRPAFKVVNENGVTLDDDWGTGPNLYLGLSAPRFPNFYTIVGPGATWSSGTLLPSIETSVEYAVKCMRKIQKEQIRSMDVKQEALDDIYAHFDEFHKTTVWQEECRSWFKDGKIKNRIYLWPGSTIHFLKTIKDPRFEDYNIRYRYKNRFAFLGNGEVKAHTKKGEVLGLAPYVRNSDHEWSIE</sequence>
<gene>
    <name evidence="7" type="ORF">G7Y89_g4399</name>
</gene>
<evidence type="ECO:0000259" key="6">
    <source>
        <dbReference type="Pfam" id="PF13193"/>
    </source>
</evidence>
<dbReference type="CDD" id="cd05911">
    <property type="entry name" value="Firefly_Luc_like"/>
    <property type="match status" value="1"/>
</dbReference>
<evidence type="ECO:0008006" key="9">
    <source>
        <dbReference type="Google" id="ProtNLM"/>
    </source>
</evidence>
<evidence type="ECO:0000313" key="7">
    <source>
        <dbReference type="EMBL" id="KAF4633717.1"/>
    </source>
</evidence>
<dbReference type="EMBL" id="JAAMPI010000237">
    <property type="protein sequence ID" value="KAF4633717.1"/>
    <property type="molecule type" value="Genomic_DNA"/>
</dbReference>
<comment type="caution">
    <text evidence="7">The sequence shown here is derived from an EMBL/GenBank/DDBJ whole genome shotgun (WGS) entry which is preliminary data.</text>
</comment>
<dbReference type="PANTHER" id="PTHR42877:SF8">
    <property type="entry name" value="MONOOXYGENASE"/>
    <property type="match status" value="1"/>
</dbReference>
<dbReference type="InterPro" id="IPR020845">
    <property type="entry name" value="AMP-binding_CS"/>
</dbReference>
<dbReference type="AlphaFoldDB" id="A0A8H4W4Q9"/>
<protein>
    <recommendedName>
        <fullName evidence="9">4-hydroxyacetophenone monooxygenase</fullName>
    </recommendedName>
</protein>
<proteinExistence type="inferred from homology"/>
<dbReference type="Proteomes" id="UP000566819">
    <property type="component" value="Unassembled WGS sequence"/>
</dbReference>
<evidence type="ECO:0000256" key="2">
    <source>
        <dbReference type="ARBA" id="ARBA00022630"/>
    </source>
</evidence>
<comment type="similarity">
    <text evidence="1">Belongs to the FAD-binding monooxygenase family.</text>
</comment>
<dbReference type="InterPro" id="IPR020946">
    <property type="entry name" value="Flavin_mOase-like"/>
</dbReference>
<name>A0A8H4W4Q9_9HELO</name>
<dbReference type="SUPFAM" id="SSF51905">
    <property type="entry name" value="FAD/NAD(P)-binding domain"/>
    <property type="match status" value="3"/>
</dbReference>
<dbReference type="GO" id="GO:0050661">
    <property type="term" value="F:NADP binding"/>
    <property type="evidence" value="ECO:0007669"/>
    <property type="project" value="InterPro"/>
</dbReference>